<organism evidence="4 5">
    <name type="scientific">Brooklawnia cerclae</name>
    <dbReference type="NCBI Taxonomy" id="349934"/>
    <lineage>
        <taxon>Bacteria</taxon>
        <taxon>Bacillati</taxon>
        <taxon>Actinomycetota</taxon>
        <taxon>Actinomycetes</taxon>
        <taxon>Propionibacteriales</taxon>
        <taxon>Propionibacteriaceae</taxon>
        <taxon>Brooklawnia</taxon>
    </lineage>
</organism>
<reference evidence="4 5" key="1">
    <citation type="submission" date="2020-02" db="EMBL/GenBank/DDBJ databases">
        <title>Sequencing the genomes of 1000 actinobacteria strains.</title>
        <authorList>
            <person name="Klenk H.-P."/>
        </authorList>
    </citation>
    <scope>NUCLEOTIDE SEQUENCE [LARGE SCALE GENOMIC DNA]</scope>
    <source>
        <strain evidence="4 5">DSM 19609</strain>
    </source>
</reference>
<feature type="signal peptide" evidence="2">
    <location>
        <begin position="1"/>
        <end position="28"/>
    </location>
</feature>
<dbReference type="SUPFAM" id="SSF53850">
    <property type="entry name" value="Periplasmic binding protein-like II"/>
    <property type="match status" value="1"/>
</dbReference>
<feature type="domain" description="Solute-binding protein family 5" evidence="3">
    <location>
        <begin position="90"/>
        <end position="421"/>
    </location>
</feature>
<dbReference type="PROSITE" id="PS51257">
    <property type="entry name" value="PROKAR_LIPOPROTEIN"/>
    <property type="match status" value="1"/>
</dbReference>
<feature type="chain" id="PRO_5045814120" evidence="2">
    <location>
        <begin position="29"/>
        <end position="512"/>
    </location>
</feature>
<accession>A0ABX0SJ71</accession>
<evidence type="ECO:0000313" key="5">
    <source>
        <dbReference type="Proteomes" id="UP000749311"/>
    </source>
</evidence>
<keyword evidence="5" id="KW-1185">Reference proteome</keyword>
<name>A0ABX0SJ71_9ACTN</name>
<dbReference type="PANTHER" id="PTHR30290:SF38">
    <property type="entry name" value="D,D-DIPEPTIDE-BINDING PERIPLASMIC PROTEIN DDPA-RELATED"/>
    <property type="match status" value="1"/>
</dbReference>
<sequence length="512" mass="54651">MTRRHHRRLLGVAGLMIAGAMLLGACNAGSTTSDSSSSSQGATASDATLRVGLAATPASLDFTQTSGAAIFQALVGNVYEGLVAVDSEGELQPLLAKSWTVSDDGLTYDFVLQEGVTFHNGDPFTAENVKFSLERLGEWTANTPGNLSAIDHVEVVSDTEAKVVLNTADYNALFWLAGPLGAMFDPNTVDSLATEANGTGPFTFESYETGVKMVLQRNDDYWGDSALVKTVELDYFADANAAANALRSGGVDALYQAEAYDQIASFESSSEFTVTTGTTQGVVVMTMNSTEAPFDNADVRHAVMYAIDREAILAAATGGYGTVLGGPAVPTDLYYEDLADTYPYDVDKAKELIASSGVTDLNVTFTVPSRPYAQAIAQVVQQELAEIGITVTLEQQEFPAVWLEKTLNQHEFDLTVTNHIEPRNVTNYANPNYYWSYDNTDVQGLFADAKKATDDAAYNEATSSAIDQIVEDAPGDWLYNPPNIIITTTGVSGFAPNYMGVGINLAGVSVSE</sequence>
<evidence type="ECO:0000313" key="4">
    <source>
        <dbReference type="EMBL" id="NIH57105.1"/>
    </source>
</evidence>
<gene>
    <name evidence="4" type="ORF">FB473_001750</name>
</gene>
<keyword evidence="1 2" id="KW-0732">Signal</keyword>
<dbReference type="PANTHER" id="PTHR30290">
    <property type="entry name" value="PERIPLASMIC BINDING COMPONENT OF ABC TRANSPORTER"/>
    <property type="match status" value="1"/>
</dbReference>
<evidence type="ECO:0000256" key="1">
    <source>
        <dbReference type="ARBA" id="ARBA00022729"/>
    </source>
</evidence>
<evidence type="ECO:0000259" key="3">
    <source>
        <dbReference type="Pfam" id="PF00496"/>
    </source>
</evidence>
<dbReference type="PIRSF" id="PIRSF002741">
    <property type="entry name" value="MppA"/>
    <property type="match status" value="1"/>
</dbReference>
<dbReference type="EMBL" id="JAAMOZ010000001">
    <property type="protein sequence ID" value="NIH57105.1"/>
    <property type="molecule type" value="Genomic_DNA"/>
</dbReference>
<dbReference type="Gene3D" id="3.90.76.10">
    <property type="entry name" value="Dipeptide-binding Protein, Domain 1"/>
    <property type="match status" value="1"/>
</dbReference>
<protein>
    <submittedName>
        <fullName evidence="4">Peptide/nickel transport system substrate-binding protein</fullName>
    </submittedName>
</protein>
<comment type="caution">
    <text evidence="4">The sequence shown here is derived from an EMBL/GenBank/DDBJ whole genome shotgun (WGS) entry which is preliminary data.</text>
</comment>
<dbReference type="Gene3D" id="3.10.105.10">
    <property type="entry name" value="Dipeptide-binding Protein, Domain 3"/>
    <property type="match status" value="1"/>
</dbReference>
<evidence type="ECO:0000256" key="2">
    <source>
        <dbReference type="SAM" id="SignalP"/>
    </source>
</evidence>
<dbReference type="InterPro" id="IPR000914">
    <property type="entry name" value="SBP_5_dom"/>
</dbReference>
<dbReference type="RefSeq" id="WP_167166542.1">
    <property type="nucleotide sequence ID" value="NZ_BAAAOO010000011.1"/>
</dbReference>
<dbReference type="InterPro" id="IPR030678">
    <property type="entry name" value="Peptide/Ni-bd"/>
</dbReference>
<proteinExistence type="predicted"/>
<dbReference type="Gene3D" id="3.40.190.10">
    <property type="entry name" value="Periplasmic binding protein-like II"/>
    <property type="match status" value="1"/>
</dbReference>
<dbReference type="Pfam" id="PF00496">
    <property type="entry name" value="SBP_bac_5"/>
    <property type="match status" value="1"/>
</dbReference>
<dbReference type="Proteomes" id="UP000749311">
    <property type="component" value="Unassembled WGS sequence"/>
</dbReference>
<dbReference type="InterPro" id="IPR039424">
    <property type="entry name" value="SBP_5"/>
</dbReference>